<dbReference type="Pfam" id="PF24722">
    <property type="entry name" value="DUF7674"/>
    <property type="match status" value="1"/>
</dbReference>
<organism evidence="2 3">
    <name type="scientific">Brevibacillus fluminis</name>
    <dbReference type="NCBI Taxonomy" id="511487"/>
    <lineage>
        <taxon>Bacteria</taxon>
        <taxon>Bacillati</taxon>
        <taxon>Bacillota</taxon>
        <taxon>Bacilli</taxon>
        <taxon>Bacillales</taxon>
        <taxon>Paenibacillaceae</taxon>
        <taxon>Brevibacillus</taxon>
    </lineage>
</organism>
<sequence length="135" mass="16598">MSAWRRKGLELFYDIRFSFIGRDDTVYSLIFELRNRVVKSHLNNDDEDLDKIYNYAEWCFYQYRRSNYLNNAICVGFYEHLVEDEITRRAIPYRIKPDIFESVMTLFEWMLRKQKGLYEELVEEYNKINNTDFVI</sequence>
<keyword evidence="3" id="KW-1185">Reference proteome</keyword>
<dbReference type="InterPro" id="IPR056091">
    <property type="entry name" value="DUF7674"/>
</dbReference>
<dbReference type="RefSeq" id="WP_122916204.1">
    <property type="nucleotide sequence ID" value="NZ_RHHQ01000003.1"/>
</dbReference>
<dbReference type="AlphaFoldDB" id="A0A3M8DY94"/>
<feature type="domain" description="DUF7674" evidence="1">
    <location>
        <begin position="22"/>
        <end position="102"/>
    </location>
</feature>
<protein>
    <recommendedName>
        <fullName evidence="1">DUF7674 domain-containing protein</fullName>
    </recommendedName>
</protein>
<accession>A0A3M8DY94</accession>
<dbReference type="OrthoDB" id="7063661at2"/>
<gene>
    <name evidence="2" type="ORF">EDM56_02045</name>
</gene>
<comment type="caution">
    <text evidence="2">The sequence shown here is derived from an EMBL/GenBank/DDBJ whole genome shotgun (WGS) entry which is preliminary data.</text>
</comment>
<name>A0A3M8DY94_9BACL</name>
<dbReference type="Proteomes" id="UP000271031">
    <property type="component" value="Unassembled WGS sequence"/>
</dbReference>
<evidence type="ECO:0000313" key="2">
    <source>
        <dbReference type="EMBL" id="RNB92499.1"/>
    </source>
</evidence>
<proteinExistence type="predicted"/>
<evidence type="ECO:0000259" key="1">
    <source>
        <dbReference type="Pfam" id="PF24722"/>
    </source>
</evidence>
<evidence type="ECO:0000313" key="3">
    <source>
        <dbReference type="Proteomes" id="UP000271031"/>
    </source>
</evidence>
<dbReference type="EMBL" id="RHHQ01000003">
    <property type="protein sequence ID" value="RNB92499.1"/>
    <property type="molecule type" value="Genomic_DNA"/>
</dbReference>
<reference evidence="2 3" key="1">
    <citation type="submission" date="2018-10" db="EMBL/GenBank/DDBJ databases">
        <title>Phylogenomics of Brevibacillus.</title>
        <authorList>
            <person name="Dunlap C."/>
        </authorList>
    </citation>
    <scope>NUCLEOTIDE SEQUENCE [LARGE SCALE GENOMIC DNA]</scope>
    <source>
        <strain evidence="2 3">JCM 15716</strain>
    </source>
</reference>